<keyword evidence="2" id="KW-1185">Reference proteome</keyword>
<dbReference type="eggNOG" id="ENOG5032Z0U">
    <property type="taxonomic scope" value="Bacteria"/>
</dbReference>
<evidence type="ECO:0000313" key="2">
    <source>
        <dbReference type="Proteomes" id="UP000000322"/>
    </source>
</evidence>
<gene>
    <name evidence="1" type="ordered locus">Sked_02020</name>
</gene>
<dbReference type="STRING" id="446469.Sked_02020"/>
<name>D1BIY0_SANKS</name>
<evidence type="ECO:0000313" key="1">
    <source>
        <dbReference type="EMBL" id="ACZ20172.1"/>
    </source>
</evidence>
<evidence type="ECO:0008006" key="3">
    <source>
        <dbReference type="Google" id="ProtNLM"/>
    </source>
</evidence>
<organism evidence="1 2">
    <name type="scientific">Sanguibacter keddieii (strain ATCC 51767 / DSM 10542 / NCFB 3025 / ST-74)</name>
    <dbReference type="NCBI Taxonomy" id="446469"/>
    <lineage>
        <taxon>Bacteria</taxon>
        <taxon>Bacillati</taxon>
        <taxon>Actinomycetota</taxon>
        <taxon>Actinomycetes</taxon>
        <taxon>Micrococcales</taxon>
        <taxon>Sanguibacteraceae</taxon>
        <taxon>Sanguibacter</taxon>
    </lineage>
</organism>
<dbReference type="OrthoDB" id="3790885at2"/>
<dbReference type="KEGG" id="ske:Sked_02020"/>
<dbReference type="Proteomes" id="UP000000322">
    <property type="component" value="Chromosome"/>
</dbReference>
<proteinExistence type="predicted"/>
<dbReference type="EMBL" id="CP001819">
    <property type="protein sequence ID" value="ACZ20172.1"/>
    <property type="molecule type" value="Genomic_DNA"/>
</dbReference>
<sequence>MAEIRRPAKKRTALVLTAVLVAAGGGVAYAYWTASGSGTGEATTGTAVAFTIASDPAVGEISPGSAGQTVDFTVTNPGTGSQLLEAVTVTTADADGVAWVPAGACEAADYTATISTPVPAGEVPAGGSVEGVATITLANTGVNQDDCQGQAVPLYFEVSAAPIP</sequence>
<dbReference type="RefSeq" id="WP_012865241.1">
    <property type="nucleotide sequence ID" value="NC_013521.1"/>
</dbReference>
<accession>D1BIY0</accession>
<dbReference type="HOGENOM" id="CLU_137391_0_0_11"/>
<protein>
    <recommendedName>
        <fullName evidence="3">SipW-cognate class signal peptide</fullName>
    </recommendedName>
</protein>
<dbReference type="AlphaFoldDB" id="D1BIY0"/>
<reference evidence="1 2" key="1">
    <citation type="journal article" date="2009" name="Stand. Genomic Sci.">
        <title>Complete genome sequence of Sanguibacter keddieii type strain (ST-74).</title>
        <authorList>
            <person name="Ivanova N."/>
            <person name="Sikorski J."/>
            <person name="Sims D."/>
            <person name="Brettin T."/>
            <person name="Detter J.C."/>
            <person name="Han C."/>
            <person name="Lapidus A."/>
            <person name="Copeland A."/>
            <person name="Glavina Del Rio T."/>
            <person name="Nolan M."/>
            <person name="Chen F."/>
            <person name="Lucas S."/>
            <person name="Tice H."/>
            <person name="Cheng J.F."/>
            <person name="Bruce D."/>
            <person name="Goodwin L."/>
            <person name="Pitluck S."/>
            <person name="Pati A."/>
            <person name="Mavromatis K."/>
            <person name="Chen A."/>
            <person name="Palaniappan K."/>
            <person name="D'haeseleer P."/>
            <person name="Chain P."/>
            <person name="Bristow J."/>
            <person name="Eisen J.A."/>
            <person name="Markowitz V."/>
            <person name="Hugenholtz P."/>
            <person name="Goker M."/>
            <person name="Pukall R."/>
            <person name="Klenk H.P."/>
            <person name="Kyrpides N.C."/>
        </authorList>
    </citation>
    <scope>NUCLEOTIDE SEQUENCE [LARGE SCALE GENOMIC DNA]</scope>
    <source>
        <strain evidence="2">ATCC 51767 / DSM 10542 / NCFB 3025 / ST-74</strain>
    </source>
</reference>